<organism evidence="1 2">
    <name type="scientific">Xylaria bambusicola</name>
    <dbReference type="NCBI Taxonomy" id="326684"/>
    <lineage>
        <taxon>Eukaryota</taxon>
        <taxon>Fungi</taxon>
        <taxon>Dikarya</taxon>
        <taxon>Ascomycota</taxon>
        <taxon>Pezizomycotina</taxon>
        <taxon>Sordariomycetes</taxon>
        <taxon>Xylariomycetidae</taxon>
        <taxon>Xylariales</taxon>
        <taxon>Xylariaceae</taxon>
        <taxon>Xylaria</taxon>
    </lineage>
</organism>
<accession>A0AAN7ZC52</accession>
<gene>
    <name evidence="1" type="ORF">RRF57_009727</name>
</gene>
<comment type="caution">
    <text evidence="1">The sequence shown here is derived from an EMBL/GenBank/DDBJ whole genome shotgun (WGS) entry which is preliminary data.</text>
</comment>
<reference evidence="1 2" key="1">
    <citation type="submission" date="2023-10" db="EMBL/GenBank/DDBJ databases">
        <title>Draft genome sequence of Xylaria bambusicola isolate GMP-LS, the root and basal stem rot pathogen of sugarcane in Indonesia.</title>
        <authorList>
            <person name="Selvaraj P."/>
            <person name="Muralishankar V."/>
            <person name="Muruganantham S."/>
            <person name="Sp S."/>
            <person name="Haryani S."/>
            <person name="Lau K.J.X."/>
            <person name="Naqvi N.I."/>
        </authorList>
    </citation>
    <scope>NUCLEOTIDE SEQUENCE [LARGE SCALE GENOMIC DNA]</scope>
    <source>
        <strain evidence="1">GMP-LS</strain>
    </source>
</reference>
<evidence type="ECO:0000313" key="1">
    <source>
        <dbReference type="EMBL" id="KAK5634013.1"/>
    </source>
</evidence>
<name>A0AAN7ZC52_9PEZI</name>
<dbReference type="AlphaFoldDB" id="A0AAN7ZC52"/>
<dbReference type="Proteomes" id="UP001305414">
    <property type="component" value="Unassembled WGS sequence"/>
</dbReference>
<sequence length="85" mass="9801">MPLLRSDLEQWLVKGAVILALRALSRATILRQRPAALPRHVAQRESRHTLVYVAQRGPETRREVADPAVGLRWTRHEAERFDDLL</sequence>
<dbReference type="EMBL" id="JAWHQM010000037">
    <property type="protein sequence ID" value="KAK5634013.1"/>
    <property type="molecule type" value="Genomic_DNA"/>
</dbReference>
<evidence type="ECO:0000313" key="2">
    <source>
        <dbReference type="Proteomes" id="UP001305414"/>
    </source>
</evidence>
<keyword evidence="2" id="KW-1185">Reference proteome</keyword>
<proteinExistence type="predicted"/>
<protein>
    <submittedName>
        <fullName evidence="1">Uncharacterized protein</fullName>
    </submittedName>
</protein>